<gene>
    <name evidence="2" type="ORF">CEURO_LOCUS7510</name>
</gene>
<name>A0A9P1E5T7_CUSEU</name>
<dbReference type="InterPro" id="IPR004252">
    <property type="entry name" value="Probable_transposase_24"/>
</dbReference>
<dbReference type="PANTHER" id="PTHR33144:SF50">
    <property type="entry name" value="OS03G0714750 PROTEIN"/>
    <property type="match status" value="1"/>
</dbReference>
<evidence type="ECO:0000256" key="1">
    <source>
        <dbReference type="SAM" id="MobiDB-lite"/>
    </source>
</evidence>
<organism evidence="2 3">
    <name type="scientific">Cuscuta europaea</name>
    <name type="common">European dodder</name>
    <dbReference type="NCBI Taxonomy" id="41803"/>
    <lineage>
        <taxon>Eukaryota</taxon>
        <taxon>Viridiplantae</taxon>
        <taxon>Streptophyta</taxon>
        <taxon>Embryophyta</taxon>
        <taxon>Tracheophyta</taxon>
        <taxon>Spermatophyta</taxon>
        <taxon>Magnoliopsida</taxon>
        <taxon>eudicotyledons</taxon>
        <taxon>Gunneridae</taxon>
        <taxon>Pentapetalae</taxon>
        <taxon>asterids</taxon>
        <taxon>lamiids</taxon>
        <taxon>Solanales</taxon>
        <taxon>Convolvulaceae</taxon>
        <taxon>Cuscuteae</taxon>
        <taxon>Cuscuta</taxon>
        <taxon>Cuscuta subgen. Cuscuta</taxon>
    </lineage>
</organism>
<evidence type="ECO:0000313" key="3">
    <source>
        <dbReference type="Proteomes" id="UP001152484"/>
    </source>
</evidence>
<proteinExistence type="predicted"/>
<sequence>MAEIWDLDKEEQIIVVVNAHHIPIGDAAAKLSRFIGTMVRMSDFAPLTYTIWPDVPVRKKEEMWEIVKEKFQFRTLDGKEVTEGEAFKCINVWTLENMSAKWRTWKNELKNMYFDDALTPLEMHSHVHDSRVNKDQFISIATHWLTDEAKEQSTKNKENCSKSKEPHCTGTKSFPRLIHEMAEESNGIQPSRAKVYVRTRTRKNGSIVNDNTAEVVEQMKQKMSETTMESEGTSWDNDVYAQVKGPEKRGYVRCMRTKIKRSNSCGSSCTQQRRKNDEVETMKAEICGLKTALNHVLSIMKKRFPEDELSNLIIGQIPEGNSAPHVPPDENNRSSESSHQMEESEI</sequence>
<dbReference type="OrthoDB" id="1297787at2759"/>
<reference evidence="2" key="1">
    <citation type="submission" date="2022-07" db="EMBL/GenBank/DDBJ databases">
        <authorList>
            <person name="Macas J."/>
            <person name="Novak P."/>
            <person name="Neumann P."/>
        </authorList>
    </citation>
    <scope>NUCLEOTIDE SEQUENCE</scope>
</reference>
<dbReference type="Proteomes" id="UP001152484">
    <property type="component" value="Unassembled WGS sequence"/>
</dbReference>
<accession>A0A9P1E5T7</accession>
<feature type="region of interest" description="Disordered" evidence="1">
    <location>
        <begin position="317"/>
        <end position="346"/>
    </location>
</feature>
<evidence type="ECO:0000313" key="2">
    <source>
        <dbReference type="EMBL" id="CAH9080445.1"/>
    </source>
</evidence>
<dbReference type="EMBL" id="CAMAPE010000013">
    <property type="protein sequence ID" value="CAH9080445.1"/>
    <property type="molecule type" value="Genomic_DNA"/>
</dbReference>
<protein>
    <recommendedName>
        <fullName evidence="4">Transposase, Ptta/En/Spm, plant</fullName>
    </recommendedName>
</protein>
<keyword evidence="3" id="KW-1185">Reference proteome</keyword>
<evidence type="ECO:0008006" key="4">
    <source>
        <dbReference type="Google" id="ProtNLM"/>
    </source>
</evidence>
<dbReference type="Pfam" id="PF03004">
    <property type="entry name" value="Transposase_24"/>
    <property type="match status" value="1"/>
</dbReference>
<comment type="caution">
    <text evidence="2">The sequence shown here is derived from an EMBL/GenBank/DDBJ whole genome shotgun (WGS) entry which is preliminary data.</text>
</comment>
<dbReference type="PANTHER" id="PTHR33144">
    <property type="entry name" value="OS10G0409366 PROTEIN-RELATED"/>
    <property type="match status" value="1"/>
</dbReference>
<dbReference type="AlphaFoldDB" id="A0A9P1E5T7"/>